<evidence type="ECO:0000313" key="2">
    <source>
        <dbReference type="EMBL" id="MBB6522743.1"/>
    </source>
</evidence>
<gene>
    <name evidence="2" type="ORF">HNR48_003028</name>
</gene>
<name>A0A7X0JVZ9_9GAMM</name>
<dbReference type="SUPFAM" id="SSF53697">
    <property type="entry name" value="SIS domain"/>
    <property type="match status" value="1"/>
</dbReference>
<proteinExistence type="predicted"/>
<organism evidence="2 3">
    <name type="scientific">Pseudoteredinibacter isoporae</name>
    <dbReference type="NCBI Taxonomy" id="570281"/>
    <lineage>
        <taxon>Bacteria</taxon>
        <taxon>Pseudomonadati</taxon>
        <taxon>Pseudomonadota</taxon>
        <taxon>Gammaproteobacteria</taxon>
        <taxon>Cellvibrionales</taxon>
        <taxon>Cellvibrionaceae</taxon>
        <taxon>Pseudoteredinibacter</taxon>
    </lineage>
</organism>
<dbReference type="GO" id="GO:1901135">
    <property type="term" value="P:carbohydrate derivative metabolic process"/>
    <property type="evidence" value="ECO:0007669"/>
    <property type="project" value="InterPro"/>
</dbReference>
<reference evidence="2 3" key="1">
    <citation type="submission" date="2020-08" db="EMBL/GenBank/DDBJ databases">
        <title>Genomic Encyclopedia of Type Strains, Phase IV (KMG-IV): sequencing the most valuable type-strain genomes for metagenomic binning, comparative biology and taxonomic classification.</title>
        <authorList>
            <person name="Goeker M."/>
        </authorList>
    </citation>
    <scope>NUCLEOTIDE SEQUENCE [LARGE SCALE GENOMIC DNA]</scope>
    <source>
        <strain evidence="2 3">DSM 22368</strain>
    </source>
</reference>
<dbReference type="EC" id="5.3.1.28" evidence="2"/>
<dbReference type="InterPro" id="IPR046348">
    <property type="entry name" value="SIS_dom_sf"/>
</dbReference>
<evidence type="ECO:0000313" key="3">
    <source>
        <dbReference type="Proteomes" id="UP000528457"/>
    </source>
</evidence>
<feature type="domain" description="SIS" evidence="1">
    <location>
        <begin position="34"/>
        <end position="196"/>
    </location>
</feature>
<dbReference type="PANTHER" id="PTHR30390:SF6">
    <property type="entry name" value="DNAA INITIATOR-ASSOCIATING PROTEIN DIAA"/>
    <property type="match status" value="1"/>
</dbReference>
<accession>A0A7X0JVZ9</accession>
<dbReference type="PROSITE" id="PS51464">
    <property type="entry name" value="SIS"/>
    <property type="match status" value="1"/>
</dbReference>
<dbReference type="AlphaFoldDB" id="A0A7X0JVZ9"/>
<dbReference type="GO" id="GO:0016853">
    <property type="term" value="F:isomerase activity"/>
    <property type="evidence" value="ECO:0007669"/>
    <property type="project" value="UniProtKB-KW"/>
</dbReference>
<dbReference type="CDD" id="cd05006">
    <property type="entry name" value="SIS_GmhA"/>
    <property type="match status" value="1"/>
</dbReference>
<dbReference type="InterPro" id="IPR035461">
    <property type="entry name" value="GmhA/DiaA"/>
</dbReference>
<protein>
    <submittedName>
        <fullName evidence="2">D-sedoheptulose 7-phosphate isomerase</fullName>
        <ecNumber evidence="2">5.3.1.28</ecNumber>
    </submittedName>
</protein>
<sequence>MDQHVINLFHRSIEAKMQVGEQLAPLIAEASEMMVHALVNDNKILLCGNGSSCAITQIFSASLINRFENERPSLPAIALGTDATSLSAIADVASYNDVYAKQVRALGQPGDILVLISSSGKPGNLIQAVQAAHDRDMSVIALTGHDGGDISALLDVNDIELQAQLHSRPRIHEVHLLTVFCLCDLIDQQLFGVSSPDE</sequence>
<dbReference type="InterPro" id="IPR050099">
    <property type="entry name" value="SIS_GmhA/DiaA_subfam"/>
</dbReference>
<dbReference type="GO" id="GO:0097367">
    <property type="term" value="F:carbohydrate derivative binding"/>
    <property type="evidence" value="ECO:0007669"/>
    <property type="project" value="InterPro"/>
</dbReference>
<dbReference type="InterPro" id="IPR001347">
    <property type="entry name" value="SIS_dom"/>
</dbReference>
<evidence type="ECO:0000259" key="1">
    <source>
        <dbReference type="PROSITE" id="PS51464"/>
    </source>
</evidence>
<comment type="caution">
    <text evidence="2">The sequence shown here is derived from an EMBL/GenBank/DDBJ whole genome shotgun (WGS) entry which is preliminary data.</text>
</comment>
<dbReference type="PANTHER" id="PTHR30390">
    <property type="entry name" value="SEDOHEPTULOSE 7-PHOSPHATE ISOMERASE / DNAA INITIATOR-ASSOCIATING FACTOR FOR REPLICATION INITIATION"/>
    <property type="match status" value="1"/>
</dbReference>
<dbReference type="EMBL" id="JACHHT010000002">
    <property type="protein sequence ID" value="MBB6522743.1"/>
    <property type="molecule type" value="Genomic_DNA"/>
</dbReference>
<dbReference type="Proteomes" id="UP000528457">
    <property type="component" value="Unassembled WGS sequence"/>
</dbReference>
<keyword evidence="3" id="KW-1185">Reference proteome</keyword>
<keyword evidence="2" id="KW-0413">Isomerase</keyword>
<dbReference type="RefSeq" id="WP_166845294.1">
    <property type="nucleotide sequence ID" value="NZ_JAAONY010000002.1"/>
</dbReference>
<dbReference type="FunCoup" id="A0A7X0JVZ9">
    <property type="interactions" value="83"/>
</dbReference>
<dbReference type="Pfam" id="PF13580">
    <property type="entry name" value="SIS_2"/>
    <property type="match status" value="1"/>
</dbReference>
<dbReference type="Gene3D" id="3.40.50.10490">
    <property type="entry name" value="Glucose-6-phosphate isomerase like protein, domain 1"/>
    <property type="match status" value="1"/>
</dbReference>
<dbReference type="InParanoid" id="A0A7X0JVZ9"/>